<protein>
    <submittedName>
        <fullName evidence="5">Regulatory LuxR family protein</fullName>
    </submittedName>
</protein>
<dbReference type="AlphaFoldDB" id="A0A2P8GIJ9"/>
<reference evidence="5 6" key="1">
    <citation type="submission" date="2018-03" db="EMBL/GenBank/DDBJ databases">
        <title>Genomic Encyclopedia of Archaeal and Bacterial Type Strains, Phase II (KMG-II): from individual species to whole genera.</title>
        <authorList>
            <person name="Goeker M."/>
        </authorList>
    </citation>
    <scope>NUCLEOTIDE SEQUENCE [LARGE SCALE GENOMIC DNA]</scope>
    <source>
        <strain evidence="5 6">DSM 29057</strain>
    </source>
</reference>
<organism evidence="5 6">
    <name type="scientific">Dyadobacter jiangsuensis</name>
    <dbReference type="NCBI Taxonomy" id="1591085"/>
    <lineage>
        <taxon>Bacteria</taxon>
        <taxon>Pseudomonadati</taxon>
        <taxon>Bacteroidota</taxon>
        <taxon>Cytophagia</taxon>
        <taxon>Cytophagales</taxon>
        <taxon>Spirosomataceae</taxon>
        <taxon>Dyadobacter</taxon>
    </lineage>
</organism>
<proteinExistence type="predicted"/>
<keyword evidence="6" id="KW-1185">Reference proteome</keyword>
<dbReference type="SUPFAM" id="SSF46894">
    <property type="entry name" value="C-terminal effector domain of the bipartite response regulators"/>
    <property type="match status" value="1"/>
</dbReference>
<dbReference type="Pfam" id="PF00196">
    <property type="entry name" value="GerE"/>
    <property type="match status" value="1"/>
</dbReference>
<dbReference type="OrthoDB" id="1013073at2"/>
<evidence type="ECO:0000256" key="3">
    <source>
        <dbReference type="ARBA" id="ARBA00023163"/>
    </source>
</evidence>
<dbReference type="SMART" id="SM00421">
    <property type="entry name" value="HTH_LUXR"/>
    <property type="match status" value="1"/>
</dbReference>
<evidence type="ECO:0000313" key="6">
    <source>
        <dbReference type="Proteomes" id="UP000241964"/>
    </source>
</evidence>
<evidence type="ECO:0000259" key="4">
    <source>
        <dbReference type="PROSITE" id="PS50043"/>
    </source>
</evidence>
<keyword evidence="1" id="KW-0805">Transcription regulation</keyword>
<dbReference type="InterPro" id="IPR036388">
    <property type="entry name" value="WH-like_DNA-bd_sf"/>
</dbReference>
<dbReference type="InterPro" id="IPR000792">
    <property type="entry name" value="Tscrpt_reg_LuxR_C"/>
</dbReference>
<dbReference type="PANTHER" id="PTHR44688">
    <property type="entry name" value="DNA-BINDING TRANSCRIPTIONAL ACTIVATOR DEVR_DOSR"/>
    <property type="match status" value="1"/>
</dbReference>
<evidence type="ECO:0000256" key="1">
    <source>
        <dbReference type="ARBA" id="ARBA00023015"/>
    </source>
</evidence>
<dbReference type="EMBL" id="PYAS01000001">
    <property type="protein sequence ID" value="PSL33767.1"/>
    <property type="molecule type" value="Genomic_DNA"/>
</dbReference>
<accession>A0A2P8GIJ9</accession>
<dbReference type="CDD" id="cd06170">
    <property type="entry name" value="LuxR_C_like"/>
    <property type="match status" value="1"/>
</dbReference>
<keyword evidence="2" id="KW-0238">DNA-binding</keyword>
<name>A0A2P8GIJ9_9BACT</name>
<evidence type="ECO:0000256" key="2">
    <source>
        <dbReference type="ARBA" id="ARBA00023125"/>
    </source>
</evidence>
<dbReference type="PRINTS" id="PR00038">
    <property type="entry name" value="HTHLUXR"/>
</dbReference>
<dbReference type="GO" id="GO:0003677">
    <property type="term" value="F:DNA binding"/>
    <property type="evidence" value="ECO:0007669"/>
    <property type="project" value="UniProtKB-KW"/>
</dbReference>
<gene>
    <name evidence="5" type="ORF">CLV60_101136</name>
</gene>
<dbReference type="PANTHER" id="PTHR44688:SF16">
    <property type="entry name" value="DNA-BINDING TRANSCRIPTIONAL ACTIVATOR DEVR_DOSR"/>
    <property type="match status" value="1"/>
</dbReference>
<dbReference type="RefSeq" id="WP_106593461.1">
    <property type="nucleotide sequence ID" value="NZ_PYAS01000001.1"/>
</dbReference>
<evidence type="ECO:0000313" key="5">
    <source>
        <dbReference type="EMBL" id="PSL33767.1"/>
    </source>
</evidence>
<dbReference type="Gene3D" id="1.10.10.10">
    <property type="entry name" value="Winged helix-like DNA-binding domain superfamily/Winged helix DNA-binding domain"/>
    <property type="match status" value="1"/>
</dbReference>
<dbReference type="InterPro" id="IPR016032">
    <property type="entry name" value="Sig_transdc_resp-reg_C-effctor"/>
</dbReference>
<comment type="caution">
    <text evidence="5">The sequence shown here is derived from an EMBL/GenBank/DDBJ whole genome shotgun (WGS) entry which is preliminary data.</text>
</comment>
<keyword evidence="3" id="KW-0804">Transcription</keyword>
<dbReference type="PROSITE" id="PS50043">
    <property type="entry name" value="HTH_LUXR_2"/>
    <property type="match status" value="1"/>
</dbReference>
<dbReference type="GO" id="GO:0006355">
    <property type="term" value="P:regulation of DNA-templated transcription"/>
    <property type="evidence" value="ECO:0007669"/>
    <property type="project" value="InterPro"/>
</dbReference>
<sequence length="100" mass="11157">MIKAISLVLNGDTYVSTELSQSIVRGVFSGAAANPFDQLSQREFQVVICLAKGYPMNEICEMLQVQYSTAHTHKRRAFEKLNIEDNKELTDLAGAYDLLS</sequence>
<feature type="domain" description="HTH luxR-type" evidence="4">
    <location>
        <begin position="32"/>
        <end position="97"/>
    </location>
</feature>
<dbReference type="Proteomes" id="UP000241964">
    <property type="component" value="Unassembled WGS sequence"/>
</dbReference>